<dbReference type="STRING" id="7897.ENSLACP00000020809"/>
<protein>
    <submittedName>
        <fullName evidence="2">Ankyrin repeat and kinase domain containing 1</fullName>
    </submittedName>
</protein>
<dbReference type="GO" id="GO:0005524">
    <property type="term" value="F:ATP binding"/>
    <property type="evidence" value="ECO:0007669"/>
    <property type="project" value="InterPro"/>
</dbReference>
<organism evidence="2 3">
    <name type="scientific">Latimeria chalumnae</name>
    <name type="common">Coelacanth</name>
    <dbReference type="NCBI Taxonomy" id="7897"/>
    <lineage>
        <taxon>Eukaryota</taxon>
        <taxon>Metazoa</taxon>
        <taxon>Chordata</taxon>
        <taxon>Craniata</taxon>
        <taxon>Vertebrata</taxon>
        <taxon>Euteleostomi</taxon>
        <taxon>Coelacanthiformes</taxon>
        <taxon>Coelacanthidae</taxon>
        <taxon>Latimeria</taxon>
    </lineage>
</organism>
<dbReference type="AlphaFoldDB" id="H3BFY8"/>
<dbReference type="SMART" id="SM00220">
    <property type="entry name" value="S_TKc"/>
    <property type="match status" value="1"/>
</dbReference>
<evidence type="ECO:0000313" key="2">
    <source>
        <dbReference type="Ensembl" id="ENSLACP00000020809.1"/>
    </source>
</evidence>
<dbReference type="eggNOG" id="KOG0192">
    <property type="taxonomic scope" value="Eukaryota"/>
</dbReference>
<dbReference type="InParanoid" id="H3BFY8"/>
<keyword evidence="3" id="KW-1185">Reference proteome</keyword>
<proteinExistence type="predicted"/>
<dbReference type="Proteomes" id="UP000008672">
    <property type="component" value="Unassembled WGS sequence"/>
</dbReference>
<dbReference type="PANTHER" id="PTHR44329">
    <property type="entry name" value="SERINE/THREONINE-PROTEIN KINASE TNNI3K-RELATED"/>
    <property type="match status" value="1"/>
</dbReference>
<gene>
    <name evidence="2" type="primary">ANKK1</name>
</gene>
<name>H3BFY8_LATCH</name>
<dbReference type="GO" id="GO:0004706">
    <property type="term" value="F:JUN kinase kinase kinase activity"/>
    <property type="evidence" value="ECO:0007669"/>
    <property type="project" value="TreeGrafter"/>
</dbReference>
<dbReference type="EMBL" id="AFYH01007079">
    <property type="status" value="NOT_ANNOTATED_CDS"/>
    <property type="molecule type" value="Genomic_DNA"/>
</dbReference>
<dbReference type="OMA" id="SYAILIW"/>
<dbReference type="EMBL" id="AFYH01007078">
    <property type="status" value="NOT_ANNOTATED_CDS"/>
    <property type="molecule type" value="Genomic_DNA"/>
</dbReference>
<dbReference type="EMBL" id="AFYH01007077">
    <property type="status" value="NOT_ANNOTATED_CDS"/>
    <property type="molecule type" value="Genomic_DNA"/>
</dbReference>
<dbReference type="InterPro" id="IPR008271">
    <property type="entry name" value="Ser/Thr_kinase_AS"/>
</dbReference>
<dbReference type="InterPro" id="IPR011009">
    <property type="entry name" value="Kinase-like_dom_sf"/>
</dbReference>
<dbReference type="GeneTree" id="ENSGT00940000162060"/>
<dbReference type="PROSITE" id="PS50011">
    <property type="entry name" value="PROTEIN_KINASE_DOM"/>
    <property type="match status" value="1"/>
</dbReference>
<dbReference type="PANTHER" id="PTHR44329:SF291">
    <property type="entry name" value="PROTEIN KINASE DOMAIN-CONTAINING PROTEIN"/>
    <property type="match status" value="1"/>
</dbReference>
<reference evidence="2" key="3">
    <citation type="submission" date="2025-09" db="UniProtKB">
        <authorList>
            <consortium name="Ensembl"/>
        </authorList>
    </citation>
    <scope>IDENTIFICATION</scope>
</reference>
<evidence type="ECO:0000259" key="1">
    <source>
        <dbReference type="PROSITE" id="PS50011"/>
    </source>
</evidence>
<accession>H3BFY8</accession>
<evidence type="ECO:0000313" key="3">
    <source>
        <dbReference type="Proteomes" id="UP000008672"/>
    </source>
</evidence>
<dbReference type="InterPro" id="IPR000719">
    <property type="entry name" value="Prot_kinase_dom"/>
</dbReference>
<dbReference type="InterPro" id="IPR051681">
    <property type="entry name" value="Ser/Thr_Kinases-Pseudokinases"/>
</dbReference>
<feature type="domain" description="Protein kinase" evidence="1">
    <location>
        <begin position="35"/>
        <end position="307"/>
    </location>
</feature>
<reference evidence="3" key="1">
    <citation type="submission" date="2011-08" db="EMBL/GenBank/DDBJ databases">
        <title>The draft genome of Latimeria chalumnae.</title>
        <authorList>
            <person name="Di Palma F."/>
            <person name="Alfoldi J."/>
            <person name="Johnson J."/>
            <person name="Berlin A."/>
            <person name="Gnerre S."/>
            <person name="Jaffe D."/>
            <person name="MacCallum I."/>
            <person name="Young S."/>
            <person name="Walker B.J."/>
            <person name="Lander E."/>
            <person name="Lindblad-Toh K."/>
        </authorList>
    </citation>
    <scope>NUCLEOTIDE SEQUENCE [LARGE SCALE GENOMIC DNA]</scope>
    <source>
        <strain evidence="3">Wild caught</strain>
    </source>
</reference>
<reference evidence="2" key="2">
    <citation type="submission" date="2025-08" db="UniProtKB">
        <authorList>
            <consortium name="Ensembl"/>
        </authorList>
    </citation>
    <scope>IDENTIFICATION</scope>
</reference>
<dbReference type="Pfam" id="PF00069">
    <property type="entry name" value="Pkinase"/>
    <property type="match status" value="1"/>
</dbReference>
<dbReference type="PROSITE" id="PS00108">
    <property type="entry name" value="PROTEIN_KINASE_ST"/>
    <property type="match status" value="1"/>
</dbReference>
<dbReference type="Gene3D" id="1.10.510.10">
    <property type="entry name" value="Transferase(Phosphotransferase) domain 1"/>
    <property type="match status" value="1"/>
</dbReference>
<dbReference type="SUPFAM" id="SSF56112">
    <property type="entry name" value="Protein kinase-like (PK-like)"/>
    <property type="match status" value="1"/>
</dbReference>
<dbReference type="Ensembl" id="ENSLACT00000020949.1">
    <property type="protein sequence ID" value="ENSLACP00000020809.1"/>
    <property type="gene ID" value="ENSLACG00000018279.1"/>
</dbReference>
<sequence length="316" mass="36022">AQKSRRLKLPSLQSMAYPTNESSSSLHVFERGDFELDWTRIATGGFGHVYKVKHKLWRTSYAVKCYPSIHQEPSPSQSCSKGLECLMEEAAKMGKLKFKHIVPIYGITKNPPGIVMEYMANGSLEKLLGGHIVEWHLKFRILHEIALGINFLHSLKPPLLHLDLKPGNVLMDDHFHAKISDFGLSKWMEHSTRMECIERSAIRGTLSYLPPEMFLQSTKAPGPKNDVYSFGIVMWETLTQKKPYPGCNMMAIIIKVVAGKRPSPEIIPEDRPMECEQMINLLQRCWDHNLKRRPSFSDICSEIEMLLSLVHAPLVD</sequence>
<dbReference type="HOGENOM" id="CLU_000288_7_35_1"/>